<organism evidence="1 2">
    <name type="scientific">Cyclotella cryptica</name>
    <dbReference type="NCBI Taxonomy" id="29204"/>
    <lineage>
        <taxon>Eukaryota</taxon>
        <taxon>Sar</taxon>
        <taxon>Stramenopiles</taxon>
        <taxon>Ochrophyta</taxon>
        <taxon>Bacillariophyta</taxon>
        <taxon>Coscinodiscophyceae</taxon>
        <taxon>Thalassiosirophycidae</taxon>
        <taxon>Stephanodiscales</taxon>
        <taxon>Stephanodiscaceae</taxon>
        <taxon>Cyclotella</taxon>
    </lineage>
</organism>
<name>A0ABD3PTG8_9STRA</name>
<dbReference type="EMBL" id="JABMIG020000119">
    <property type="protein sequence ID" value="KAL3791014.1"/>
    <property type="molecule type" value="Genomic_DNA"/>
</dbReference>
<sequence>MATVASSKFTLIKQDHLFRSTIDDAHKYLSRAMNSFHSNKNSTSNIWASTQLENTKGIFSDDEIKIPTDVKTIGNEKTIDVASLCASELALLKKNDPFMYYSIPGAREETLIDHELDAINLNIEEMRTSPMLNDNKDPSRSCLRHRSFNSHALVKRKSRISYETHFSLHLDDMVELHSPLKKKQRSS</sequence>
<evidence type="ECO:0000313" key="2">
    <source>
        <dbReference type="Proteomes" id="UP001516023"/>
    </source>
</evidence>
<dbReference type="AlphaFoldDB" id="A0ABD3PTG8"/>
<protein>
    <submittedName>
        <fullName evidence="1">Uncharacterized protein</fullName>
    </submittedName>
</protein>
<reference evidence="1 2" key="1">
    <citation type="journal article" date="2020" name="G3 (Bethesda)">
        <title>Improved Reference Genome for Cyclotella cryptica CCMP332, a Model for Cell Wall Morphogenesis, Salinity Adaptation, and Lipid Production in Diatoms (Bacillariophyta).</title>
        <authorList>
            <person name="Roberts W.R."/>
            <person name="Downey K.M."/>
            <person name="Ruck E.C."/>
            <person name="Traller J.C."/>
            <person name="Alverson A.J."/>
        </authorList>
    </citation>
    <scope>NUCLEOTIDE SEQUENCE [LARGE SCALE GENOMIC DNA]</scope>
    <source>
        <strain evidence="1 2">CCMP332</strain>
    </source>
</reference>
<keyword evidence="2" id="KW-1185">Reference proteome</keyword>
<proteinExistence type="predicted"/>
<accession>A0ABD3PTG8</accession>
<evidence type="ECO:0000313" key="1">
    <source>
        <dbReference type="EMBL" id="KAL3791014.1"/>
    </source>
</evidence>
<gene>
    <name evidence="1" type="ORF">HJC23_003003</name>
</gene>
<dbReference type="Proteomes" id="UP001516023">
    <property type="component" value="Unassembled WGS sequence"/>
</dbReference>
<comment type="caution">
    <text evidence="1">The sequence shown here is derived from an EMBL/GenBank/DDBJ whole genome shotgun (WGS) entry which is preliminary data.</text>
</comment>